<keyword evidence="1" id="KW-0472">Membrane</keyword>
<dbReference type="RefSeq" id="WP_095910116.1">
    <property type="nucleotide sequence ID" value="NZ_CAURQL010000010.1"/>
</dbReference>
<name>A0A250FNP0_9FLAO</name>
<dbReference type="PROSITE" id="PS51257">
    <property type="entry name" value="PROKAR_LIPOPROTEIN"/>
    <property type="match status" value="1"/>
</dbReference>
<dbReference type="OrthoDB" id="1454284at2"/>
<reference evidence="3" key="1">
    <citation type="submission" date="2017-06" db="EMBL/GenBank/DDBJ databases">
        <title>Capnocytophaga spp. assemblies.</title>
        <authorList>
            <person name="Gulvik C.A."/>
        </authorList>
    </citation>
    <scope>NUCLEOTIDE SEQUENCE [LARGE SCALE GENOMIC DNA]</scope>
    <source>
        <strain evidence="3">H1496</strain>
    </source>
</reference>
<keyword evidence="1" id="KW-0812">Transmembrane</keyword>
<sequence length="378" mass="44628">MEKFLMNVEYYYELFQINSLFLKILYTLVFILSCLCAYNILFLIKKHFKRRKTQRRVAYLRREYFERIKEILLTEQVFGSSDFHNYLGVSSYDNGFKRELTNLILEIIDTYPQVNKKNYELLMEELKLKKFWEEELLKGSKKRKERALRKIKGLNLVIAESVIIPMTTIKNSILRRKARSLYIYISKNNPFKFFDNDFDDQFSEWDNIEIHEILSKKPQETIPNFIHWVQNHSAGEALKSFLVYEMGCYGQKEASPYLLKMIESSGMKLRQQIIRTLGVLQYKEAATFLMGIYPVQPSFIQEEILKTLGEFAQEDSLPFVENAVVTTHNVETKMQGLYTLLCFGESGKAIFERLKAQAKPQELLAFEHVENPLNQRTL</sequence>
<dbReference type="KEGG" id="cgh:CGC50_06140"/>
<dbReference type="AlphaFoldDB" id="A0A250FNP0"/>
<evidence type="ECO:0000313" key="2">
    <source>
        <dbReference type="EMBL" id="ATA86779.1"/>
    </source>
</evidence>
<accession>A0A250FNP0</accession>
<feature type="transmembrane region" description="Helical" evidence="1">
    <location>
        <begin position="151"/>
        <end position="169"/>
    </location>
</feature>
<dbReference type="InterPro" id="IPR011989">
    <property type="entry name" value="ARM-like"/>
</dbReference>
<gene>
    <name evidence="2" type="ORF">CGC50_06140</name>
</gene>
<keyword evidence="1" id="KW-1133">Transmembrane helix</keyword>
<dbReference type="Proteomes" id="UP000217250">
    <property type="component" value="Chromosome"/>
</dbReference>
<evidence type="ECO:0000256" key="1">
    <source>
        <dbReference type="SAM" id="Phobius"/>
    </source>
</evidence>
<dbReference type="Gene3D" id="1.25.10.10">
    <property type="entry name" value="Leucine-rich Repeat Variant"/>
    <property type="match status" value="1"/>
</dbReference>
<protein>
    <recommendedName>
        <fullName evidence="4">HEAT repeat domain-containing protein</fullName>
    </recommendedName>
</protein>
<dbReference type="EMBL" id="CP022386">
    <property type="protein sequence ID" value="ATA86779.1"/>
    <property type="molecule type" value="Genomic_DNA"/>
</dbReference>
<proteinExistence type="predicted"/>
<evidence type="ECO:0000313" key="3">
    <source>
        <dbReference type="Proteomes" id="UP000217250"/>
    </source>
</evidence>
<organism evidence="2 3">
    <name type="scientific">Capnocytophaga gingivalis</name>
    <dbReference type="NCBI Taxonomy" id="1017"/>
    <lineage>
        <taxon>Bacteria</taxon>
        <taxon>Pseudomonadati</taxon>
        <taxon>Bacteroidota</taxon>
        <taxon>Flavobacteriia</taxon>
        <taxon>Flavobacteriales</taxon>
        <taxon>Flavobacteriaceae</taxon>
        <taxon>Capnocytophaga</taxon>
    </lineage>
</organism>
<feature type="transmembrane region" description="Helical" evidence="1">
    <location>
        <begin position="20"/>
        <end position="44"/>
    </location>
</feature>
<evidence type="ECO:0008006" key="4">
    <source>
        <dbReference type="Google" id="ProtNLM"/>
    </source>
</evidence>
<dbReference type="GeneID" id="84808137"/>